<evidence type="ECO:0008006" key="3">
    <source>
        <dbReference type="Google" id="ProtNLM"/>
    </source>
</evidence>
<gene>
    <name evidence="1" type="ORF">JDW22_02175</name>
</gene>
<comment type="caution">
    <text evidence="1">The sequence shown here is derived from an EMBL/GenBank/DDBJ whole genome shotgun (WGS) entry which is preliminary data.</text>
</comment>
<keyword evidence="2" id="KW-1185">Reference proteome</keyword>
<reference evidence="1 2" key="1">
    <citation type="journal article" date="2021" name="Pathogens">
        <title>Isolation and Characterization of Kingella bonacorsii sp. nov., A Novel Kingella Species Detected in a Stable Periodontitis Subject.</title>
        <authorList>
            <person name="Antezack A."/>
            <person name="Boxberger M."/>
            <person name="Rolland C."/>
            <person name="Monnet-Corti V."/>
            <person name="La Scola B."/>
        </authorList>
    </citation>
    <scope>NUCLEOTIDE SEQUENCE [LARGE SCALE GENOMIC DNA]</scope>
    <source>
        <strain evidence="1 2">Marseille-Q4569</strain>
    </source>
</reference>
<dbReference type="Proteomes" id="UP000614058">
    <property type="component" value="Unassembled WGS sequence"/>
</dbReference>
<protein>
    <recommendedName>
        <fullName evidence="3">DUF4303 domain-containing protein</fullName>
    </recommendedName>
</protein>
<dbReference type="EMBL" id="JAEHNZ010000001">
    <property type="protein sequence ID" value="MBK0395423.1"/>
    <property type="molecule type" value="Genomic_DNA"/>
</dbReference>
<proteinExistence type="predicted"/>
<name>A0ABS1BQ79_9NEIS</name>
<evidence type="ECO:0000313" key="1">
    <source>
        <dbReference type="EMBL" id="MBK0395423.1"/>
    </source>
</evidence>
<evidence type="ECO:0000313" key="2">
    <source>
        <dbReference type="Proteomes" id="UP000614058"/>
    </source>
</evidence>
<sequence>MPNPQTRYAADFAARLRQAIAAIPAAQRGDIYALSLWFYCEEDDERYPCILFSYNTETHYRRQIARASGTSEARWNFAFWLQDEAPASVTLGGENDAALAQWFAASPYHFSDADHEAALGAAFCAEFIETVINTMRQLFADGTIAGAFGRDIPAIIHELEYYAAPNSWTKHANPKGLANEFLAWANSV</sequence>
<organism evidence="1 2">
    <name type="scientific">Kingella bonacorsii</name>
    <dbReference type="NCBI Taxonomy" id="2796361"/>
    <lineage>
        <taxon>Bacteria</taxon>
        <taxon>Pseudomonadati</taxon>
        <taxon>Pseudomonadota</taxon>
        <taxon>Betaproteobacteria</taxon>
        <taxon>Neisseriales</taxon>
        <taxon>Neisseriaceae</taxon>
        <taxon>Kingella</taxon>
    </lineage>
</organism>
<dbReference type="RefSeq" id="WP_200521483.1">
    <property type="nucleotide sequence ID" value="NZ_JAEHNZ010000001.1"/>
</dbReference>
<accession>A0ABS1BQ79</accession>